<sequence>MLRQFMLTVFAIMSLSATSAYGVESYQTDTMYRALIKSVDVNDFDLMAAQYHRDAVLVSKKKTELISQSFKRWRADGKKIAQSGGKAELRMRFNNRVINDDSAYETGIYHYRKLDKNGKVTFEYYMSFADLNVKVNGNWQIIMERNVEKSTEAEFNTLPEWH</sequence>
<evidence type="ECO:0008006" key="4">
    <source>
        <dbReference type="Google" id="ProtNLM"/>
    </source>
</evidence>
<proteinExistence type="predicted"/>
<organism evidence="2 3">
    <name type="scientific">Thalassotalea insulae</name>
    <dbReference type="NCBI Taxonomy" id="2056778"/>
    <lineage>
        <taxon>Bacteria</taxon>
        <taxon>Pseudomonadati</taxon>
        <taxon>Pseudomonadota</taxon>
        <taxon>Gammaproteobacteria</taxon>
        <taxon>Alteromonadales</taxon>
        <taxon>Colwelliaceae</taxon>
        <taxon>Thalassotalea</taxon>
    </lineage>
</organism>
<dbReference type="Gene3D" id="3.10.450.50">
    <property type="match status" value="1"/>
</dbReference>
<evidence type="ECO:0000256" key="1">
    <source>
        <dbReference type="SAM" id="SignalP"/>
    </source>
</evidence>
<feature type="chain" id="PRO_5047208878" description="DUF4440 domain-containing protein" evidence="1">
    <location>
        <begin position="23"/>
        <end position="162"/>
    </location>
</feature>
<reference evidence="2 3" key="1">
    <citation type="submission" date="2023-03" db="EMBL/GenBank/DDBJ databases">
        <title>Draft genome sequence of Thalassotalea insulae KCTC 62186T.</title>
        <authorList>
            <person name="Sawabe T."/>
        </authorList>
    </citation>
    <scope>NUCLEOTIDE SEQUENCE [LARGE SCALE GENOMIC DNA]</scope>
    <source>
        <strain evidence="2 3">KCTC 62186</strain>
    </source>
</reference>
<dbReference type="EMBL" id="BSST01000001">
    <property type="protein sequence ID" value="GLX78603.1"/>
    <property type="molecule type" value="Genomic_DNA"/>
</dbReference>
<evidence type="ECO:0000313" key="2">
    <source>
        <dbReference type="EMBL" id="GLX78603.1"/>
    </source>
</evidence>
<feature type="signal peptide" evidence="1">
    <location>
        <begin position="1"/>
        <end position="22"/>
    </location>
</feature>
<gene>
    <name evidence="2" type="ORF">tinsulaeT_19430</name>
</gene>
<keyword evidence="1" id="KW-0732">Signal</keyword>
<evidence type="ECO:0000313" key="3">
    <source>
        <dbReference type="Proteomes" id="UP001157186"/>
    </source>
</evidence>
<accession>A0ABQ6GRN3</accession>
<dbReference type="InterPro" id="IPR032710">
    <property type="entry name" value="NTF2-like_dom_sf"/>
</dbReference>
<dbReference type="Proteomes" id="UP001157186">
    <property type="component" value="Unassembled WGS sequence"/>
</dbReference>
<protein>
    <recommendedName>
        <fullName evidence="4">DUF4440 domain-containing protein</fullName>
    </recommendedName>
</protein>
<keyword evidence="3" id="KW-1185">Reference proteome</keyword>
<comment type="caution">
    <text evidence="2">The sequence shown here is derived from an EMBL/GenBank/DDBJ whole genome shotgun (WGS) entry which is preliminary data.</text>
</comment>
<dbReference type="SUPFAM" id="SSF54427">
    <property type="entry name" value="NTF2-like"/>
    <property type="match status" value="1"/>
</dbReference>
<name>A0ABQ6GRN3_9GAMM</name>
<dbReference type="RefSeq" id="WP_284244481.1">
    <property type="nucleotide sequence ID" value="NZ_BSST01000001.1"/>
</dbReference>